<protein>
    <recommendedName>
        <fullName evidence="4">Threonyl/alanyl tRNA synthetase SAD domain-containing protein</fullName>
    </recommendedName>
</protein>
<evidence type="ECO:0000256" key="3">
    <source>
        <dbReference type="ARBA" id="ARBA00022833"/>
    </source>
</evidence>
<evidence type="ECO:0000313" key="5">
    <source>
        <dbReference type="EMBL" id="KAB1443739.1"/>
    </source>
</evidence>
<dbReference type="GO" id="GO:0002161">
    <property type="term" value="F:aminoacyl-tRNA deacylase activity"/>
    <property type="evidence" value="ECO:0007669"/>
    <property type="project" value="UniProtKB-ARBA"/>
</dbReference>
<dbReference type="RefSeq" id="WP_151150112.1">
    <property type="nucleotide sequence ID" value="NZ_WAIE01000001.1"/>
</dbReference>
<dbReference type="AlphaFoldDB" id="A0A6N6N9D0"/>
<evidence type="ECO:0000256" key="2">
    <source>
        <dbReference type="ARBA" id="ARBA00022723"/>
    </source>
</evidence>
<comment type="caution">
    <text evidence="5">The sequence shown here is derived from an EMBL/GenBank/DDBJ whole genome shotgun (WGS) entry which is preliminary data.</text>
</comment>
<dbReference type="PANTHER" id="PTHR43462">
    <property type="entry name" value="ALANYL-TRNA EDITING PROTEIN"/>
    <property type="match status" value="1"/>
</dbReference>
<dbReference type="OrthoDB" id="9812949at2"/>
<organism evidence="5 6">
    <name type="scientific">Pseudodesulfovibrio senegalensis</name>
    <dbReference type="NCBI Taxonomy" id="1721087"/>
    <lineage>
        <taxon>Bacteria</taxon>
        <taxon>Pseudomonadati</taxon>
        <taxon>Thermodesulfobacteriota</taxon>
        <taxon>Desulfovibrionia</taxon>
        <taxon>Desulfovibrionales</taxon>
        <taxon>Desulfovibrionaceae</taxon>
    </lineage>
</organism>
<dbReference type="GO" id="GO:0005524">
    <property type="term" value="F:ATP binding"/>
    <property type="evidence" value="ECO:0007669"/>
    <property type="project" value="InterPro"/>
</dbReference>
<dbReference type="SMART" id="SM00863">
    <property type="entry name" value="tRNA_SAD"/>
    <property type="match status" value="1"/>
</dbReference>
<comment type="cofactor">
    <cofactor evidence="1">
        <name>Zn(2+)</name>
        <dbReference type="ChEBI" id="CHEBI:29105"/>
    </cofactor>
</comment>
<name>A0A6N6N9D0_9BACT</name>
<gene>
    <name evidence="5" type="ORF">F8A88_05750</name>
</gene>
<keyword evidence="3" id="KW-0862">Zinc</keyword>
<evidence type="ECO:0000313" key="6">
    <source>
        <dbReference type="Proteomes" id="UP000438699"/>
    </source>
</evidence>
<dbReference type="Pfam" id="PF07973">
    <property type="entry name" value="tRNA_SAD"/>
    <property type="match status" value="1"/>
</dbReference>
<dbReference type="Gene3D" id="3.30.980.10">
    <property type="entry name" value="Threonyl-trna Synthetase, Chain A, domain 2"/>
    <property type="match status" value="1"/>
</dbReference>
<reference evidence="5 6" key="1">
    <citation type="journal article" date="2017" name="Int. J. Syst. Evol. Microbiol.">
        <title>Desulfovibrio senegalensis sp. nov., a mesophilic sulfate reducer isolated from marine sediment.</title>
        <authorList>
            <person name="Thioye A."/>
            <person name="Gam Z.B.A."/>
            <person name="Mbengue M."/>
            <person name="Cayol J.L."/>
            <person name="Joseph-Bartoli M."/>
            <person name="Toure-Kane C."/>
            <person name="Labat M."/>
        </authorList>
    </citation>
    <scope>NUCLEOTIDE SEQUENCE [LARGE SCALE GENOMIC DNA]</scope>
    <source>
        <strain evidence="5 6">DSM 101509</strain>
    </source>
</reference>
<dbReference type="SUPFAM" id="SSF55186">
    <property type="entry name" value="ThrRS/AlaRS common domain"/>
    <property type="match status" value="1"/>
</dbReference>
<proteinExistence type="predicted"/>
<dbReference type="Proteomes" id="UP000438699">
    <property type="component" value="Unassembled WGS sequence"/>
</dbReference>
<accession>A0A6N6N9D0</accession>
<dbReference type="EMBL" id="WAIE01000001">
    <property type="protein sequence ID" value="KAB1443739.1"/>
    <property type="molecule type" value="Genomic_DNA"/>
</dbReference>
<sequence>MGKSHDPRMHSAEHILNGVMVKTFGCERCFSAHINPKKSKCDYRFERALADNEAADIERAVNEQLARNLDVSEETISREEAEDRYNLMRLPQGVDSVRIVKVGDFDACPCIGEHVKNTAEIGRFVLGSHDFKDGVLRLRFKLTAPC</sequence>
<keyword evidence="2" id="KW-0479">Metal-binding</keyword>
<evidence type="ECO:0000256" key="1">
    <source>
        <dbReference type="ARBA" id="ARBA00001947"/>
    </source>
</evidence>
<evidence type="ECO:0000259" key="4">
    <source>
        <dbReference type="SMART" id="SM00863"/>
    </source>
</evidence>
<dbReference type="GO" id="GO:0046872">
    <property type="term" value="F:metal ion binding"/>
    <property type="evidence" value="ECO:0007669"/>
    <property type="project" value="UniProtKB-KW"/>
</dbReference>
<keyword evidence="6" id="KW-1185">Reference proteome</keyword>
<dbReference type="InterPro" id="IPR051335">
    <property type="entry name" value="Alanyl-tRNA_Editing_Enzymes"/>
</dbReference>
<dbReference type="InterPro" id="IPR018163">
    <property type="entry name" value="Thr/Ala-tRNA-synth_IIc_edit"/>
</dbReference>
<dbReference type="PANTHER" id="PTHR43462:SF1">
    <property type="entry name" value="ALANYL-TRNA EDITING PROTEIN AARSD1"/>
    <property type="match status" value="1"/>
</dbReference>
<dbReference type="GO" id="GO:0004812">
    <property type="term" value="F:aminoacyl-tRNA ligase activity"/>
    <property type="evidence" value="ECO:0007669"/>
    <property type="project" value="InterPro"/>
</dbReference>
<dbReference type="InterPro" id="IPR012947">
    <property type="entry name" value="tRNA_SAD"/>
</dbReference>
<feature type="domain" description="Threonyl/alanyl tRNA synthetase SAD" evidence="4">
    <location>
        <begin position="97"/>
        <end position="139"/>
    </location>
</feature>
<dbReference type="GO" id="GO:0043039">
    <property type="term" value="P:tRNA aminoacylation"/>
    <property type="evidence" value="ECO:0007669"/>
    <property type="project" value="InterPro"/>
</dbReference>